<keyword evidence="7" id="KW-0067">ATP-binding</keyword>
<reference evidence="22 23" key="2">
    <citation type="submission" date="2017-09" db="EMBL/GenBank/DDBJ databases">
        <title>Depth-based differentiation of microbial function through sediment-hosted aquifers and enrichment of novel symbionts in the deep terrestrial subsurface.</title>
        <authorList>
            <person name="Probst A.J."/>
            <person name="Ladd B."/>
            <person name="Jarett J.K."/>
            <person name="Geller-Mcgrath D.E."/>
            <person name="Sieber C.M.K."/>
            <person name="Emerson J.B."/>
            <person name="Anantharaman K."/>
            <person name="Thomas B.C."/>
            <person name="Malmstrom R."/>
            <person name="Stieglmeier M."/>
            <person name="Klingl A."/>
            <person name="Woyke T."/>
            <person name="Ryan C.M."/>
            <person name="Banfield J.F."/>
        </authorList>
    </citation>
    <scope>NUCLEOTIDE SEQUENCE [LARGE SCALE GENOMIC DNA]</scope>
</reference>
<dbReference type="Gene3D" id="1.10.30.20">
    <property type="entry name" value="Bacterial XPD DNA helicase, FeS cluster domain"/>
    <property type="match status" value="1"/>
</dbReference>
<reference evidence="14 24" key="1">
    <citation type="submission" date="2017-09" db="EMBL/GenBank/DDBJ databases">
        <title>Depth-based differentiation of microbial function through sediment-hosted aquifers and enrichment of novel symbionts in the deep terrestrial subsurface.</title>
        <authorList>
            <person name="Probst A.J."/>
            <person name="Ladd B."/>
            <person name="Jarett J.K."/>
            <person name="Geller-Mcgrath D.E."/>
            <person name="Sieber C.M."/>
            <person name="Emerson J.B."/>
            <person name="Anantharaman K."/>
            <person name="Thomas B.C."/>
            <person name="Malmstrom R."/>
            <person name="Stieglmeier M."/>
            <person name="Klingl A."/>
            <person name="Woyke T."/>
            <person name="Ryan C.M."/>
            <person name="Banfield J.F."/>
        </authorList>
    </citation>
    <scope>NUCLEOTIDE SEQUENCE [LARGE SCALE GENOMIC DNA]</scope>
    <source>
        <strain evidence="16">CG02_land_8_20_14_3_00_31_209</strain>
        <strain evidence="15">CG03_land_8_20_14_0_80_31_114</strain>
        <strain evidence="17">CG17_big_fil_post_rev_8_21_14_2_50_31_73</strain>
        <strain evidence="14">CG18_big_fil_WC_8_21_14_2_50_31_19</strain>
        <strain evidence="19">CG_4_10_14_0_8_um_filter_31_133</strain>
        <strain evidence="18">CG_4_8_14_3_um_filter</strain>
        <strain evidence="21">CG_4_9_14_0_8_um_filter_31_21</strain>
        <strain evidence="20">CG_4_9_14_3_um_filter_31_125</strain>
    </source>
</reference>
<accession>A0A2H9QT21</accession>
<evidence type="ECO:0000313" key="21">
    <source>
        <dbReference type="EMBL" id="PJC01500.1"/>
    </source>
</evidence>
<sequence>MLKFNLFPFEKIRSGQAEFMNDVAAAIENRKILLSHAPTGIGKTVSALVPAVEYALKNDKIVFFLTSKQSQHKIVIETLKKMSNISDSKIKVVDLISKQAMCPREIAAEHPALFSDFCRLDQKTGRCKYFINNNNQFKEKINSEILHVEEFKKLCSNEWVCPHKCALELISTANVVVCDYNYLFTDIYDNFSDKIGKSLSDFIVIIDEAHNLSNRLVDYLSGELNVDILDGARKEAQKIDRKDLSQIIKKLIGFFESQPKNKEVNVLLGFLIDKLNNILKESLNPIGFDDFFEELKKAADEVFEQKVAEEYSKLNFLKTFLEGWKTNSPCSRIFSFVDSPKLSYKLLDPSSLSNTVLSKVHSAILMSGTFSPPEMYADVLGISNERAIFKIYPSYFPQENRFVAVTKNLTSLYSYRSKDMFYAIAEKITNISKIIIEKTGQNIAVFFPSYLFLNEVQQYIDDKLKSKLIVELRHMRKTDKENLYNQLKFFPGKILFGVIAGSLSEGFDYENNLLKCVIVVGLPLNPPDLFRKNFQEYYCKKFGKRKGILYSNTYPAINKAVQAGGRAIRSETDRAIIVLMDYRYIFPEYMQCLPPEWNARSSDKIEDLCEKFFDKNNSYNKEN</sequence>
<dbReference type="PANTHER" id="PTHR11472:SF34">
    <property type="entry name" value="REGULATOR OF TELOMERE ELONGATION HELICASE 1"/>
    <property type="match status" value="1"/>
</dbReference>
<evidence type="ECO:0000256" key="11">
    <source>
        <dbReference type="ARBA" id="ARBA00023204"/>
    </source>
</evidence>
<evidence type="ECO:0000313" key="14">
    <source>
        <dbReference type="EMBL" id="PIN66749.1"/>
    </source>
</evidence>
<dbReference type="Proteomes" id="UP000231232">
    <property type="component" value="Unassembled WGS sequence"/>
</dbReference>
<dbReference type="SMART" id="SM00491">
    <property type="entry name" value="HELICc2"/>
    <property type="match status" value="1"/>
</dbReference>
<dbReference type="InterPro" id="IPR027417">
    <property type="entry name" value="P-loop_NTPase"/>
</dbReference>
<evidence type="ECO:0000256" key="12">
    <source>
        <dbReference type="ARBA" id="ARBA00023235"/>
    </source>
</evidence>
<evidence type="ECO:0000313" key="17">
    <source>
        <dbReference type="EMBL" id="PIV89809.1"/>
    </source>
</evidence>
<keyword evidence="8" id="KW-0408">Iron</keyword>
<organism evidence="14 24">
    <name type="scientific">Huberarchaeum crystalense</name>
    <dbReference type="NCBI Taxonomy" id="2014257"/>
    <lineage>
        <taxon>Archaea</taxon>
        <taxon>Candidatus Huberarchaeota</taxon>
        <taxon>Candidatus Huberarchaeia</taxon>
        <taxon>Candidatus Huberarchaeales</taxon>
        <taxon>Candidatus Huberarchaeaceae</taxon>
        <taxon>Candidatus Huberarchaeum</taxon>
    </lineage>
</organism>
<evidence type="ECO:0000256" key="8">
    <source>
        <dbReference type="ARBA" id="ARBA00023004"/>
    </source>
</evidence>
<dbReference type="Proteomes" id="UP000230713">
    <property type="component" value="Unassembled WGS sequence"/>
</dbReference>
<keyword evidence="4" id="KW-0227">DNA damage</keyword>
<dbReference type="GO" id="GO:0046872">
    <property type="term" value="F:metal ion binding"/>
    <property type="evidence" value="ECO:0007669"/>
    <property type="project" value="UniProtKB-KW"/>
</dbReference>
<dbReference type="Proteomes" id="UP000228874">
    <property type="component" value="Unassembled WGS sequence"/>
</dbReference>
<dbReference type="InterPro" id="IPR014013">
    <property type="entry name" value="Helic_SF1/SF2_ATP-bd_DinG/Rad3"/>
</dbReference>
<dbReference type="PANTHER" id="PTHR11472">
    <property type="entry name" value="DNA REPAIR DEAD HELICASE RAD3/XP-D SUBFAMILY MEMBER"/>
    <property type="match status" value="1"/>
</dbReference>
<keyword evidence="1" id="KW-0004">4Fe-4S</keyword>
<dbReference type="GO" id="GO:0006281">
    <property type="term" value="P:DNA repair"/>
    <property type="evidence" value="ECO:0007669"/>
    <property type="project" value="UniProtKB-KW"/>
</dbReference>
<evidence type="ECO:0000256" key="2">
    <source>
        <dbReference type="ARBA" id="ARBA00022723"/>
    </source>
</evidence>
<dbReference type="PROSITE" id="PS51193">
    <property type="entry name" value="HELICASE_ATP_BIND_2"/>
    <property type="match status" value="1"/>
</dbReference>
<dbReference type="EMBL" id="PEUT01000012">
    <property type="protein sequence ID" value="PIV13866.1"/>
    <property type="molecule type" value="Genomic_DNA"/>
</dbReference>
<dbReference type="InterPro" id="IPR006555">
    <property type="entry name" value="ATP-dep_Helicase_C"/>
</dbReference>
<comment type="caution">
    <text evidence="14">The sequence shown here is derived from an EMBL/GenBank/DDBJ whole genome shotgun (WGS) entry which is preliminary data.</text>
</comment>
<evidence type="ECO:0000313" key="15">
    <source>
        <dbReference type="EMBL" id="PIV13866.1"/>
    </source>
</evidence>
<evidence type="ECO:0000256" key="7">
    <source>
        <dbReference type="ARBA" id="ARBA00022840"/>
    </source>
</evidence>
<dbReference type="Proteomes" id="UP000229789">
    <property type="component" value="Unassembled WGS sequence"/>
</dbReference>
<dbReference type="EMBL" id="PFSX01000028">
    <property type="protein sequence ID" value="PJC01500.1"/>
    <property type="molecule type" value="Genomic_DNA"/>
</dbReference>
<dbReference type="GO" id="GO:0003677">
    <property type="term" value="F:DNA binding"/>
    <property type="evidence" value="ECO:0007669"/>
    <property type="project" value="UniProtKB-KW"/>
</dbReference>
<keyword evidence="9" id="KW-0411">Iron-sulfur</keyword>
<dbReference type="EMBL" id="PCUF01000002">
    <property type="protein sequence ID" value="PIN66749.1"/>
    <property type="molecule type" value="Genomic_DNA"/>
</dbReference>
<evidence type="ECO:0000256" key="6">
    <source>
        <dbReference type="ARBA" id="ARBA00022806"/>
    </source>
</evidence>
<evidence type="ECO:0000313" key="16">
    <source>
        <dbReference type="EMBL" id="PIV46371.1"/>
    </source>
</evidence>
<keyword evidence="10" id="KW-0238">DNA-binding</keyword>
<dbReference type="GO" id="GO:0051539">
    <property type="term" value="F:4 iron, 4 sulfur cluster binding"/>
    <property type="evidence" value="ECO:0007669"/>
    <property type="project" value="UniProtKB-KW"/>
</dbReference>
<keyword evidence="11" id="KW-0234">DNA repair</keyword>
<dbReference type="InterPro" id="IPR042493">
    <property type="entry name" value="XPD_DNA_FeS"/>
</dbReference>
<dbReference type="Pfam" id="PF13307">
    <property type="entry name" value="Helicase_C_2"/>
    <property type="match status" value="1"/>
</dbReference>
<feature type="domain" description="Helicase ATP-binding" evidence="13">
    <location>
        <begin position="2"/>
        <end position="263"/>
    </location>
</feature>
<evidence type="ECO:0000313" key="23">
    <source>
        <dbReference type="Proteomes" id="UP000228888"/>
    </source>
</evidence>
<gene>
    <name evidence="21" type="ORF">CO072_01155</name>
    <name evidence="20" type="ORF">CO124_01395</name>
    <name evidence="16" type="ORF">COS22_01805</name>
    <name evidence="15" type="ORF">COS45_00610</name>
    <name evidence="17" type="ORF">COW47_00815</name>
    <name evidence="14" type="ORF">COW69_00415</name>
    <name evidence="19" type="ORF">COY63_02305</name>
    <name evidence="18" type="ORF">COZ66_01265</name>
</gene>
<dbReference type="InterPro" id="IPR010614">
    <property type="entry name" value="RAD3-like_helicase_DEAD"/>
</dbReference>
<dbReference type="SUPFAM" id="SSF52540">
    <property type="entry name" value="P-loop containing nucleoside triphosphate hydrolases"/>
    <property type="match status" value="1"/>
</dbReference>
<dbReference type="Proteomes" id="UP000231449">
    <property type="component" value="Unassembled WGS sequence"/>
</dbReference>
<evidence type="ECO:0000313" key="22">
    <source>
        <dbReference type="Proteomes" id="UP000228874"/>
    </source>
</evidence>
<evidence type="ECO:0000256" key="9">
    <source>
        <dbReference type="ARBA" id="ARBA00023014"/>
    </source>
</evidence>
<accession>A0A2H9M764</accession>
<dbReference type="GO" id="GO:0016818">
    <property type="term" value="F:hydrolase activity, acting on acid anhydrides, in phosphorus-containing anhydrides"/>
    <property type="evidence" value="ECO:0007669"/>
    <property type="project" value="InterPro"/>
</dbReference>
<evidence type="ECO:0000256" key="5">
    <source>
        <dbReference type="ARBA" id="ARBA00022801"/>
    </source>
</evidence>
<dbReference type="GO" id="GO:0043139">
    <property type="term" value="F:5'-3' DNA helicase activity"/>
    <property type="evidence" value="ECO:0007669"/>
    <property type="project" value="UniProtKB-EC"/>
</dbReference>
<dbReference type="EMBL" id="PETW01000030">
    <property type="protein sequence ID" value="PIV46371.1"/>
    <property type="molecule type" value="Genomic_DNA"/>
</dbReference>
<dbReference type="InterPro" id="IPR045028">
    <property type="entry name" value="DinG/Rad3-like"/>
</dbReference>
<dbReference type="InterPro" id="IPR014001">
    <property type="entry name" value="Helicase_ATP-bd"/>
</dbReference>
<evidence type="ECO:0000259" key="13">
    <source>
        <dbReference type="PROSITE" id="PS51193"/>
    </source>
</evidence>
<name>A0A2G9LJP3_HUBC1</name>
<evidence type="ECO:0000313" key="19">
    <source>
        <dbReference type="EMBL" id="PIY99680.1"/>
    </source>
</evidence>
<accession>A0A2H9MMY4</accession>
<keyword evidence="3" id="KW-0547">Nucleotide-binding</keyword>
<evidence type="ECO:0000256" key="3">
    <source>
        <dbReference type="ARBA" id="ARBA00022741"/>
    </source>
</evidence>
<accession>A0A2H9RD65</accession>
<evidence type="ECO:0000256" key="4">
    <source>
        <dbReference type="ARBA" id="ARBA00022763"/>
    </source>
</evidence>
<evidence type="ECO:0000313" key="18">
    <source>
        <dbReference type="EMBL" id="PIX28108.1"/>
    </source>
</evidence>
<dbReference type="EMBL" id="PFFF01000022">
    <property type="protein sequence ID" value="PIV89809.1"/>
    <property type="molecule type" value="Genomic_DNA"/>
</dbReference>
<proteinExistence type="predicted"/>
<dbReference type="Proteomes" id="UP000230477">
    <property type="component" value="Unassembled WGS sequence"/>
</dbReference>
<evidence type="ECO:0000256" key="10">
    <source>
        <dbReference type="ARBA" id="ARBA00023125"/>
    </source>
</evidence>
<evidence type="ECO:0000256" key="1">
    <source>
        <dbReference type="ARBA" id="ARBA00022485"/>
    </source>
</evidence>
<protein>
    <recommendedName>
        <fullName evidence="13">Helicase ATP-binding domain-containing protein</fullName>
    </recommendedName>
</protein>
<accession>A0A2H9N2I3</accession>
<dbReference type="Gene3D" id="1.10.275.40">
    <property type="match status" value="1"/>
</dbReference>
<dbReference type="EMBL" id="PFMG01000057">
    <property type="protein sequence ID" value="PIY99680.1"/>
    <property type="molecule type" value="Genomic_DNA"/>
</dbReference>
<keyword evidence="12" id="KW-0413">Isomerase</keyword>
<accession>A0A2H9P879</accession>
<evidence type="ECO:0000313" key="24">
    <source>
        <dbReference type="Proteomes" id="UP000229789"/>
    </source>
</evidence>
<dbReference type="InterPro" id="IPR006554">
    <property type="entry name" value="Helicase-like_DEXD_c2"/>
</dbReference>
<dbReference type="SMART" id="SM00487">
    <property type="entry name" value="DEXDc"/>
    <property type="match status" value="1"/>
</dbReference>
<accession>A0A2G9LJP3</accession>
<dbReference type="Proteomes" id="UP000228888">
    <property type="component" value="Unassembled WGS sequence"/>
</dbReference>
<dbReference type="AlphaFoldDB" id="A0A2G9LJP3"/>
<dbReference type="GO" id="GO:0005524">
    <property type="term" value="F:ATP binding"/>
    <property type="evidence" value="ECO:0007669"/>
    <property type="project" value="UniProtKB-KW"/>
</dbReference>
<dbReference type="Pfam" id="PF06733">
    <property type="entry name" value="DEAD_2"/>
    <property type="match status" value="1"/>
</dbReference>
<accession>A0A2H9M2K5</accession>
<dbReference type="SMART" id="SM00488">
    <property type="entry name" value="DEXDc2"/>
    <property type="match status" value="1"/>
</dbReference>
<dbReference type="EMBL" id="PFIH01000031">
    <property type="protein sequence ID" value="PIX28108.1"/>
    <property type="molecule type" value="Genomic_DNA"/>
</dbReference>
<dbReference type="Proteomes" id="UP000228989">
    <property type="component" value="Unassembled WGS sequence"/>
</dbReference>
<keyword evidence="5" id="KW-0378">Hydrolase</keyword>
<dbReference type="Gene3D" id="3.40.50.300">
    <property type="entry name" value="P-loop containing nucleotide triphosphate hydrolases"/>
    <property type="match status" value="2"/>
</dbReference>
<dbReference type="EMBL" id="PFUW01000020">
    <property type="protein sequence ID" value="PJB04072.1"/>
    <property type="molecule type" value="Genomic_DNA"/>
</dbReference>
<keyword evidence="6" id="KW-0347">Helicase</keyword>
<evidence type="ECO:0000313" key="20">
    <source>
        <dbReference type="EMBL" id="PJB04072.1"/>
    </source>
</evidence>
<keyword evidence="2" id="KW-0479">Metal-binding</keyword>